<proteinExistence type="predicted"/>
<feature type="coiled-coil region" evidence="1">
    <location>
        <begin position="303"/>
        <end position="333"/>
    </location>
</feature>
<name>A0A7J6B722_AMEME</name>
<dbReference type="EMBL" id="JAAGNN010000004">
    <property type="protein sequence ID" value="KAF4090820.1"/>
    <property type="molecule type" value="Genomic_DNA"/>
</dbReference>
<dbReference type="GO" id="GO:0010457">
    <property type="term" value="P:centriole-centriole cohesion"/>
    <property type="evidence" value="ECO:0007669"/>
    <property type="project" value="TreeGrafter"/>
</dbReference>
<dbReference type="PANTHER" id="PTHR18957">
    <property type="entry name" value="CENTLEIN"/>
    <property type="match status" value="1"/>
</dbReference>
<evidence type="ECO:0000313" key="2">
    <source>
        <dbReference type="EMBL" id="KAF4090820.1"/>
    </source>
</evidence>
<feature type="coiled-coil region" evidence="1">
    <location>
        <begin position="128"/>
        <end position="155"/>
    </location>
</feature>
<comment type="caution">
    <text evidence="2">The sequence shown here is derived from an EMBL/GenBank/DDBJ whole genome shotgun (WGS) entry which is preliminary data.</text>
</comment>
<dbReference type="GO" id="GO:0005814">
    <property type="term" value="C:centriole"/>
    <property type="evidence" value="ECO:0007669"/>
    <property type="project" value="TreeGrafter"/>
</dbReference>
<dbReference type="GO" id="GO:0005813">
    <property type="term" value="C:centrosome"/>
    <property type="evidence" value="ECO:0007669"/>
    <property type="project" value="TreeGrafter"/>
</dbReference>
<dbReference type="AlphaFoldDB" id="A0A7J6B722"/>
<dbReference type="PANTHER" id="PTHR18957:SF0">
    <property type="entry name" value="CENTLEIN"/>
    <property type="match status" value="1"/>
</dbReference>
<gene>
    <name evidence="2" type="ORF">AMELA_G00056160</name>
</gene>
<organism evidence="2 3">
    <name type="scientific">Ameiurus melas</name>
    <name type="common">Black bullhead</name>
    <name type="synonym">Silurus melas</name>
    <dbReference type="NCBI Taxonomy" id="219545"/>
    <lineage>
        <taxon>Eukaryota</taxon>
        <taxon>Metazoa</taxon>
        <taxon>Chordata</taxon>
        <taxon>Craniata</taxon>
        <taxon>Vertebrata</taxon>
        <taxon>Euteleostomi</taxon>
        <taxon>Actinopterygii</taxon>
        <taxon>Neopterygii</taxon>
        <taxon>Teleostei</taxon>
        <taxon>Ostariophysi</taxon>
        <taxon>Siluriformes</taxon>
        <taxon>Ictaluridae</taxon>
        <taxon>Ameiurus</taxon>
    </lineage>
</organism>
<evidence type="ECO:0000256" key="1">
    <source>
        <dbReference type="SAM" id="Coils"/>
    </source>
</evidence>
<protein>
    <submittedName>
        <fullName evidence="2">Uncharacterized protein</fullName>
    </submittedName>
</protein>
<dbReference type="InterPro" id="IPR038810">
    <property type="entry name" value="CNTLN"/>
</dbReference>
<dbReference type="Proteomes" id="UP000593565">
    <property type="component" value="Unassembled WGS sequence"/>
</dbReference>
<evidence type="ECO:0000313" key="3">
    <source>
        <dbReference type="Proteomes" id="UP000593565"/>
    </source>
</evidence>
<accession>A0A7J6B722</accession>
<reference evidence="2 3" key="1">
    <citation type="submission" date="2020-02" db="EMBL/GenBank/DDBJ databases">
        <title>A chromosome-scale genome assembly of the black bullhead catfish (Ameiurus melas).</title>
        <authorList>
            <person name="Wen M."/>
            <person name="Zham M."/>
            <person name="Cabau C."/>
            <person name="Klopp C."/>
            <person name="Donnadieu C."/>
            <person name="Roques C."/>
            <person name="Bouchez O."/>
            <person name="Lampietro C."/>
            <person name="Jouanno E."/>
            <person name="Herpin A."/>
            <person name="Louis A."/>
            <person name="Berthelot C."/>
            <person name="Parey E."/>
            <person name="Roest-Crollius H."/>
            <person name="Braasch I."/>
            <person name="Postlethwait J."/>
            <person name="Robinson-Rechavi M."/>
            <person name="Echchiki A."/>
            <person name="Begum T."/>
            <person name="Montfort J."/>
            <person name="Schartl M."/>
            <person name="Bobe J."/>
            <person name="Guiguen Y."/>
        </authorList>
    </citation>
    <scope>NUCLEOTIDE SEQUENCE [LARGE SCALE GENOMIC DNA]</scope>
    <source>
        <strain evidence="2">M_S1</strain>
        <tissue evidence="2">Blood</tissue>
    </source>
</reference>
<keyword evidence="3" id="KW-1185">Reference proteome</keyword>
<sequence>MSRLNSVAIQQEVTSQRQEVTGLLQQHRVGEDERHTMKKELVELQHTLSDTTRRLQECDDGWRRRLEAQQEETNNTRLKECDDGWRRRLEEYQVQSRKQEEMNNARLVEVQEELVKVQAINSSLSIQLSSVQQKLSEREQQLQQLRRELQDLQSLYVQSVSHAGEQAELIQQLEGLNMDTQQILQSQEKVHTTHTASYHKLYSELSVSFQALRLSEEQLRQKDACLTEQLCQKEQQVSELQVQLQELQQLVTSNPPPPKQKIQQECVEAAESQVCVSHPPSSDIQSCGTYTQQCFRSVSPSSSRAAEKKIQQLEELLALKSAENEELKRAHAKRHDRLRLIQTNYRAVKEHLREVEDTQGL</sequence>
<keyword evidence="1" id="KW-0175">Coiled coil</keyword>